<dbReference type="PANTHER" id="PTHR24075:SF0">
    <property type="entry name" value="TRANSLOCATION PROTEIN SEC63 HOMOLOG"/>
    <property type="match status" value="1"/>
</dbReference>
<dbReference type="AlphaFoldDB" id="A0AAF0J685"/>
<sequence length="700" mass="77236">MSGYKYDEEGGQFLTFALTTLLAFLVPATYRALFRREKLVLTTDVSQGWIDRRGQKLPDVARVMRQPTARNIVYAIVLLLGWVGVAFLVRGIAYANANSTHAVYDPFEILGIAADSSLREIRRRYRKLSLQFHPDKVEVSGNQTKAEIESYYIEITKAYKSLTDEETRENLLRYGHPDGRQELSLGIALPKWVVESHNNVWVLSAYGLVLGVGLPLLVARWWYGSRSRTKDGVLNATALMYFRRLKKDTSAREVLGLLADSAEMQEIAAKCPALEPLSAKVLDAYEEVYGTRDLFDDASPAQRSALTVLGAYMLRVPTTGAHTHAKYAAGPASVRLLNSLLAISSAHSRLDQSNMLLDMIPRAVQAVPLLDTPIAELLQLPHMTAAAAKRLVAEHPQTLRGVQGLWKVPDAARRAVLIDEGPMSEAQYTECVKVMGEWPRIELVDAYFTVIGEPVVTTGAIVQLVVKLRLLPLKRDGSLLQDGRRLDAKRVTGDSHVRPSSEEEASLDLNEQAGRVPSGVVHAPYFAEEVKPCWNVQMGDDKNGRIIINATKFTDIGATATRELRIGLQAPPESGLYTFILRVQSDSYLGSTASVPMKLRVEDAPEPDSDDEDDISDPEEDTIAGQMALMRGERVKRINESDSDQSSGEDDDSDDEDSDDEESGDDSDDEEDDDEKENVAGTGDGKDAERNDQENSAADA</sequence>
<feature type="region of interest" description="Disordered" evidence="1">
    <location>
        <begin position="628"/>
        <end position="700"/>
    </location>
</feature>
<dbReference type="Proteomes" id="UP001219933">
    <property type="component" value="Chromosome 3"/>
</dbReference>
<dbReference type="FunFam" id="1.10.287.110:FF:000039">
    <property type="entry name" value="Protein translocation complex component (Npl1)"/>
    <property type="match status" value="1"/>
</dbReference>
<dbReference type="GO" id="GO:0008320">
    <property type="term" value="F:protein transmembrane transporter activity"/>
    <property type="evidence" value="ECO:0007669"/>
    <property type="project" value="TreeGrafter"/>
</dbReference>
<evidence type="ECO:0000313" key="4">
    <source>
        <dbReference type="EMBL" id="WFD35277.1"/>
    </source>
</evidence>
<dbReference type="InterPro" id="IPR035892">
    <property type="entry name" value="C2_domain_sf"/>
</dbReference>
<dbReference type="PROSITE" id="PS50076">
    <property type="entry name" value="DNAJ_2"/>
    <property type="match status" value="1"/>
</dbReference>
<evidence type="ECO:0000259" key="3">
    <source>
        <dbReference type="PROSITE" id="PS50076"/>
    </source>
</evidence>
<feature type="compositionally biased region" description="Basic and acidic residues" evidence="1">
    <location>
        <begin position="490"/>
        <end position="501"/>
    </location>
</feature>
<feature type="domain" description="J" evidence="3">
    <location>
        <begin position="105"/>
        <end position="175"/>
    </location>
</feature>
<dbReference type="Gene3D" id="1.10.287.110">
    <property type="entry name" value="DnaJ domain"/>
    <property type="match status" value="1"/>
</dbReference>
<dbReference type="Pfam" id="PF00226">
    <property type="entry name" value="DnaJ"/>
    <property type="match status" value="1"/>
</dbReference>
<feature type="compositionally biased region" description="Basic and acidic residues" evidence="1">
    <location>
        <begin position="631"/>
        <end position="640"/>
    </location>
</feature>
<dbReference type="PANTHER" id="PTHR24075">
    <property type="entry name" value="SEC63 DOMAIN-CONTAINING"/>
    <property type="match status" value="1"/>
</dbReference>
<dbReference type="SMART" id="SM00271">
    <property type="entry name" value="DnaJ"/>
    <property type="match status" value="1"/>
</dbReference>
<dbReference type="SUPFAM" id="SSF158702">
    <property type="entry name" value="Sec63 N-terminal domain-like"/>
    <property type="match status" value="1"/>
</dbReference>
<dbReference type="SUPFAM" id="SSF46565">
    <property type="entry name" value="Chaperone J-domain"/>
    <property type="match status" value="1"/>
</dbReference>
<dbReference type="SUPFAM" id="SSF81296">
    <property type="entry name" value="E set domains"/>
    <property type="match status" value="1"/>
</dbReference>
<feature type="compositionally biased region" description="Acidic residues" evidence="1">
    <location>
        <begin position="641"/>
        <end position="676"/>
    </location>
</feature>
<evidence type="ECO:0000256" key="1">
    <source>
        <dbReference type="SAM" id="MobiDB-lite"/>
    </source>
</evidence>
<feature type="transmembrane region" description="Helical" evidence="2">
    <location>
        <begin position="72"/>
        <end position="93"/>
    </location>
</feature>
<dbReference type="CDD" id="cd06257">
    <property type="entry name" value="DnaJ"/>
    <property type="match status" value="1"/>
</dbReference>
<keyword evidence="2" id="KW-1133">Transmembrane helix</keyword>
<name>A0AAF0J685_9BASI</name>
<organism evidence="4 5">
    <name type="scientific">Malassezia cuniculi</name>
    <dbReference type="NCBI Taxonomy" id="948313"/>
    <lineage>
        <taxon>Eukaryota</taxon>
        <taxon>Fungi</taxon>
        <taxon>Dikarya</taxon>
        <taxon>Basidiomycota</taxon>
        <taxon>Ustilaginomycotina</taxon>
        <taxon>Malasseziomycetes</taxon>
        <taxon>Malasseziales</taxon>
        <taxon>Malasseziaceae</taxon>
        <taxon>Malassezia</taxon>
    </lineage>
</organism>
<dbReference type="InterPro" id="IPR036869">
    <property type="entry name" value="J_dom_sf"/>
</dbReference>
<feature type="region of interest" description="Disordered" evidence="1">
    <location>
        <begin position="490"/>
        <end position="510"/>
    </location>
</feature>
<protein>
    <submittedName>
        <fullName evidence="4">Secretory subunit</fullName>
    </submittedName>
</protein>
<dbReference type="GO" id="GO:0003723">
    <property type="term" value="F:RNA binding"/>
    <property type="evidence" value="ECO:0007669"/>
    <property type="project" value="TreeGrafter"/>
</dbReference>
<dbReference type="GO" id="GO:0006614">
    <property type="term" value="P:SRP-dependent cotranslational protein targeting to membrane"/>
    <property type="evidence" value="ECO:0007669"/>
    <property type="project" value="TreeGrafter"/>
</dbReference>
<dbReference type="GO" id="GO:0006620">
    <property type="term" value="P:post-translational protein targeting to endoplasmic reticulum membrane"/>
    <property type="evidence" value="ECO:0007669"/>
    <property type="project" value="TreeGrafter"/>
</dbReference>
<keyword evidence="5" id="KW-1185">Reference proteome</keyword>
<feature type="transmembrane region" description="Helical" evidence="2">
    <location>
        <begin position="200"/>
        <end position="223"/>
    </location>
</feature>
<evidence type="ECO:0000313" key="5">
    <source>
        <dbReference type="Proteomes" id="UP001219933"/>
    </source>
</evidence>
<dbReference type="GO" id="GO:0031207">
    <property type="term" value="C:Sec62/Sec63 complex"/>
    <property type="evidence" value="ECO:0007669"/>
    <property type="project" value="TreeGrafter"/>
</dbReference>
<gene>
    <name evidence="4" type="primary">SEC63</name>
    <name evidence="4" type="ORF">MCUN1_002128</name>
</gene>
<accession>A0AAF0J685</accession>
<feature type="compositionally biased region" description="Basic and acidic residues" evidence="1">
    <location>
        <begin position="684"/>
        <end position="693"/>
    </location>
</feature>
<dbReference type="InterPro" id="IPR014756">
    <property type="entry name" value="Ig_E-set"/>
</dbReference>
<feature type="transmembrane region" description="Helical" evidence="2">
    <location>
        <begin position="12"/>
        <end position="30"/>
    </location>
</feature>
<reference evidence="4" key="1">
    <citation type="submission" date="2023-03" db="EMBL/GenBank/DDBJ databases">
        <title>Mating type loci evolution in Malassezia.</title>
        <authorList>
            <person name="Coelho M.A."/>
        </authorList>
    </citation>
    <scope>NUCLEOTIDE SEQUENCE</scope>
    <source>
        <strain evidence="4">CBS 11721</strain>
    </source>
</reference>
<dbReference type="EMBL" id="CP119879">
    <property type="protein sequence ID" value="WFD35277.1"/>
    <property type="molecule type" value="Genomic_DNA"/>
</dbReference>
<evidence type="ECO:0000256" key="2">
    <source>
        <dbReference type="SAM" id="Phobius"/>
    </source>
</evidence>
<dbReference type="Gene3D" id="2.60.40.150">
    <property type="entry name" value="C2 domain"/>
    <property type="match status" value="1"/>
</dbReference>
<proteinExistence type="predicted"/>
<keyword evidence="2" id="KW-0472">Membrane</keyword>
<keyword evidence="2" id="KW-0812">Transmembrane</keyword>
<dbReference type="PRINTS" id="PR00625">
    <property type="entry name" value="JDOMAIN"/>
</dbReference>
<dbReference type="InterPro" id="IPR001623">
    <property type="entry name" value="DnaJ_domain"/>
</dbReference>